<dbReference type="Proteomes" id="UP001243009">
    <property type="component" value="Unassembled WGS sequence"/>
</dbReference>
<organism evidence="2 3">
    <name type="scientific">Paracraurococcus lichenis</name>
    <dbReference type="NCBI Taxonomy" id="3064888"/>
    <lineage>
        <taxon>Bacteria</taxon>
        <taxon>Pseudomonadati</taxon>
        <taxon>Pseudomonadota</taxon>
        <taxon>Alphaproteobacteria</taxon>
        <taxon>Acetobacterales</taxon>
        <taxon>Roseomonadaceae</taxon>
        <taxon>Paracraurococcus</taxon>
    </lineage>
</organism>
<dbReference type="EMBL" id="JAUTWS010000003">
    <property type="protein sequence ID" value="MDO9707681.1"/>
    <property type="molecule type" value="Genomic_DNA"/>
</dbReference>
<keyword evidence="3" id="KW-1185">Reference proteome</keyword>
<evidence type="ECO:0000256" key="1">
    <source>
        <dbReference type="SAM" id="Phobius"/>
    </source>
</evidence>
<keyword evidence="1" id="KW-0472">Membrane</keyword>
<keyword evidence="1" id="KW-1133">Transmembrane helix</keyword>
<sequence length="45" mass="5122">MFQAFEQHRHWWEDAAAALLALGYIGGFLLAVEIAVAKLLFRSFL</sequence>
<proteinExistence type="predicted"/>
<keyword evidence="1" id="KW-0812">Transmembrane</keyword>
<name>A0ABT9DUV2_9PROT</name>
<evidence type="ECO:0000313" key="3">
    <source>
        <dbReference type="Proteomes" id="UP001243009"/>
    </source>
</evidence>
<feature type="transmembrane region" description="Helical" evidence="1">
    <location>
        <begin position="15"/>
        <end position="41"/>
    </location>
</feature>
<reference evidence="2 3" key="1">
    <citation type="submission" date="2023-08" db="EMBL/GenBank/DDBJ databases">
        <title>The draft genome sequence of Paracraurococcus sp. LOR1-02.</title>
        <authorList>
            <person name="Kingkaew E."/>
            <person name="Tanasupawat S."/>
        </authorList>
    </citation>
    <scope>NUCLEOTIDE SEQUENCE [LARGE SCALE GENOMIC DNA]</scope>
    <source>
        <strain evidence="2 3">LOR1-02</strain>
    </source>
</reference>
<comment type="caution">
    <text evidence="2">The sequence shown here is derived from an EMBL/GenBank/DDBJ whole genome shotgun (WGS) entry which is preliminary data.</text>
</comment>
<dbReference type="RefSeq" id="WP_305102548.1">
    <property type="nucleotide sequence ID" value="NZ_JAUTWS010000003.1"/>
</dbReference>
<gene>
    <name evidence="2" type="ORF">Q7A36_04930</name>
</gene>
<protein>
    <submittedName>
        <fullName evidence="2">Uncharacterized protein</fullName>
    </submittedName>
</protein>
<accession>A0ABT9DUV2</accession>
<evidence type="ECO:0000313" key="2">
    <source>
        <dbReference type="EMBL" id="MDO9707681.1"/>
    </source>
</evidence>